<protein>
    <submittedName>
        <fullName evidence="1">Uncharacterized protein</fullName>
    </submittedName>
</protein>
<name>K1S8U6_9ZZZZ</name>
<accession>K1S8U6</accession>
<organism evidence="1">
    <name type="scientific">human gut metagenome</name>
    <dbReference type="NCBI Taxonomy" id="408170"/>
    <lineage>
        <taxon>unclassified sequences</taxon>
        <taxon>metagenomes</taxon>
        <taxon>organismal metagenomes</taxon>
    </lineage>
</organism>
<feature type="non-terminal residue" evidence="1">
    <location>
        <position position="1"/>
    </location>
</feature>
<evidence type="ECO:0000313" key="1">
    <source>
        <dbReference type="EMBL" id="EKC53908.1"/>
    </source>
</evidence>
<dbReference type="AlphaFoldDB" id="K1S8U6"/>
<gene>
    <name evidence="1" type="ORF">OBE_12357</name>
</gene>
<reference evidence="1" key="1">
    <citation type="journal article" date="2013" name="Environ. Microbiol.">
        <title>Microbiota from the distal guts of lean and obese adolescents exhibit partial functional redundancy besides clear differences in community structure.</title>
        <authorList>
            <person name="Ferrer M."/>
            <person name="Ruiz A."/>
            <person name="Lanza F."/>
            <person name="Haange S.B."/>
            <person name="Oberbach A."/>
            <person name="Till H."/>
            <person name="Bargiela R."/>
            <person name="Campoy C."/>
            <person name="Segura M.T."/>
            <person name="Richter M."/>
            <person name="von Bergen M."/>
            <person name="Seifert J."/>
            <person name="Suarez A."/>
        </authorList>
    </citation>
    <scope>NUCLEOTIDE SEQUENCE</scope>
</reference>
<comment type="caution">
    <text evidence="1">The sequence shown here is derived from an EMBL/GenBank/DDBJ whole genome shotgun (WGS) entry which is preliminary data.</text>
</comment>
<dbReference type="Gene3D" id="3.40.190.10">
    <property type="entry name" value="Periplasmic binding protein-like II"/>
    <property type="match status" value="1"/>
</dbReference>
<dbReference type="SUPFAM" id="SSF53850">
    <property type="entry name" value="Periplasmic binding protein-like II"/>
    <property type="match status" value="1"/>
</dbReference>
<sequence length="34" mass="3741">AVIVNNANTCDDLTLDQVKSIYTGETTVWSDIIK</sequence>
<proteinExistence type="predicted"/>
<dbReference type="EMBL" id="AJWZ01008509">
    <property type="protein sequence ID" value="EKC53908.1"/>
    <property type="molecule type" value="Genomic_DNA"/>
</dbReference>